<name>A0A0C3L0C0_PISTI</name>
<keyword evidence="1" id="KW-0460">Magnesium</keyword>
<evidence type="ECO:0000313" key="3">
    <source>
        <dbReference type="Proteomes" id="UP000054217"/>
    </source>
</evidence>
<keyword evidence="1" id="KW-0158">Chromosome</keyword>
<feature type="non-terminal residue" evidence="2">
    <location>
        <position position="1"/>
    </location>
</feature>
<dbReference type="GO" id="GO:0042162">
    <property type="term" value="F:telomeric DNA binding"/>
    <property type="evidence" value="ECO:0007669"/>
    <property type="project" value="TreeGrafter"/>
</dbReference>
<dbReference type="InParanoid" id="A0A0C3L0C0"/>
<dbReference type="GO" id="GO:0070034">
    <property type="term" value="F:telomerase RNA binding"/>
    <property type="evidence" value="ECO:0007669"/>
    <property type="project" value="TreeGrafter"/>
</dbReference>
<proteinExistence type="inferred from homology"/>
<dbReference type="AlphaFoldDB" id="A0A0C3L0C0"/>
<feature type="non-terminal residue" evidence="2">
    <location>
        <position position="66"/>
    </location>
</feature>
<dbReference type="GO" id="GO:0007004">
    <property type="term" value="P:telomere maintenance via telomerase"/>
    <property type="evidence" value="ECO:0007669"/>
    <property type="project" value="TreeGrafter"/>
</dbReference>
<comment type="function">
    <text evidence="1">Telomerase is a ribonucleoprotein enzyme essential for the replication of chromosome termini in most eukaryotes. It elongates telomeres. It is a reverse transcriptase that adds simple sequence repeats to chromosome ends by copying a template sequence within the RNA component of the enzyme.</text>
</comment>
<comment type="similarity">
    <text evidence="1">Belongs to the reverse transcriptase family. Telomerase subfamily.</text>
</comment>
<dbReference type="HOGENOM" id="CLU_2984804_0_0_1"/>
<dbReference type="GO" id="GO:0000781">
    <property type="term" value="C:chromosome, telomeric region"/>
    <property type="evidence" value="ECO:0007669"/>
    <property type="project" value="UniProtKB-SubCell"/>
</dbReference>
<evidence type="ECO:0000256" key="1">
    <source>
        <dbReference type="RuleBase" id="RU365061"/>
    </source>
</evidence>
<keyword evidence="3" id="KW-1185">Reference proteome</keyword>
<evidence type="ECO:0000313" key="2">
    <source>
        <dbReference type="EMBL" id="KIO15227.1"/>
    </source>
</evidence>
<keyword evidence="1" id="KW-0548">Nucleotidyltransferase</keyword>
<keyword evidence="1" id="KW-0539">Nucleus</keyword>
<dbReference type="Proteomes" id="UP000054217">
    <property type="component" value="Unassembled WGS sequence"/>
</dbReference>
<dbReference type="OrthoDB" id="289721at2759"/>
<accession>A0A0C3L0C0</accession>
<keyword evidence="1" id="KW-0779">Telomere</keyword>
<reference evidence="2 3" key="1">
    <citation type="submission" date="2014-04" db="EMBL/GenBank/DDBJ databases">
        <authorList>
            <consortium name="DOE Joint Genome Institute"/>
            <person name="Kuo A."/>
            <person name="Kohler A."/>
            <person name="Costa M.D."/>
            <person name="Nagy L.G."/>
            <person name="Floudas D."/>
            <person name="Copeland A."/>
            <person name="Barry K.W."/>
            <person name="Cichocki N."/>
            <person name="Veneault-Fourrey C."/>
            <person name="LaButti K."/>
            <person name="Lindquist E.A."/>
            <person name="Lipzen A."/>
            <person name="Lundell T."/>
            <person name="Morin E."/>
            <person name="Murat C."/>
            <person name="Sun H."/>
            <person name="Tunlid A."/>
            <person name="Henrissat B."/>
            <person name="Grigoriev I.V."/>
            <person name="Hibbett D.S."/>
            <person name="Martin F."/>
            <person name="Nordberg H.P."/>
            <person name="Cantor M.N."/>
            <person name="Hua S.X."/>
        </authorList>
    </citation>
    <scope>NUCLEOTIDE SEQUENCE [LARGE SCALE GENOMIC DNA]</scope>
    <source>
        <strain evidence="2 3">Marx 270</strain>
    </source>
</reference>
<dbReference type="PANTHER" id="PTHR12066">
    <property type="entry name" value="TELOMERASE REVERSE TRANSCRIPTASE"/>
    <property type="match status" value="1"/>
</dbReference>
<dbReference type="GO" id="GO:0003720">
    <property type="term" value="F:telomerase activity"/>
    <property type="evidence" value="ECO:0007669"/>
    <property type="project" value="InterPro"/>
</dbReference>
<dbReference type="GO" id="GO:0000333">
    <property type="term" value="C:telomerase catalytic core complex"/>
    <property type="evidence" value="ECO:0007669"/>
    <property type="project" value="TreeGrafter"/>
</dbReference>
<organism evidence="2 3">
    <name type="scientific">Pisolithus tinctorius Marx 270</name>
    <dbReference type="NCBI Taxonomy" id="870435"/>
    <lineage>
        <taxon>Eukaryota</taxon>
        <taxon>Fungi</taxon>
        <taxon>Dikarya</taxon>
        <taxon>Basidiomycota</taxon>
        <taxon>Agaricomycotina</taxon>
        <taxon>Agaricomycetes</taxon>
        <taxon>Agaricomycetidae</taxon>
        <taxon>Boletales</taxon>
        <taxon>Sclerodermatineae</taxon>
        <taxon>Pisolithaceae</taxon>
        <taxon>Pisolithus</taxon>
    </lineage>
</organism>
<dbReference type="EMBL" id="KN831944">
    <property type="protein sequence ID" value="KIO15227.1"/>
    <property type="molecule type" value="Genomic_DNA"/>
</dbReference>
<comment type="subcellular location">
    <subcellularLocation>
        <location evidence="1">Nucleus</location>
    </subcellularLocation>
    <subcellularLocation>
        <location evidence="1">Chromosome</location>
        <location evidence="1">Telomere</location>
    </subcellularLocation>
</comment>
<comment type="catalytic activity">
    <reaction evidence="1">
        <text>DNA(n) + a 2'-deoxyribonucleoside 5'-triphosphate = DNA(n+1) + diphosphate</text>
        <dbReference type="Rhea" id="RHEA:22508"/>
        <dbReference type="Rhea" id="RHEA-COMP:17339"/>
        <dbReference type="Rhea" id="RHEA-COMP:17340"/>
        <dbReference type="ChEBI" id="CHEBI:33019"/>
        <dbReference type="ChEBI" id="CHEBI:61560"/>
        <dbReference type="ChEBI" id="CHEBI:173112"/>
        <dbReference type="EC" id="2.7.7.49"/>
    </reaction>
</comment>
<protein>
    <recommendedName>
        <fullName evidence="1">Telomerase reverse transcriptase</fullName>
        <ecNumber evidence="1">2.7.7.49</ecNumber>
    </recommendedName>
    <alternativeName>
        <fullName evidence="1">Telomerase catalytic subunit</fullName>
    </alternativeName>
</protein>
<dbReference type="EC" id="2.7.7.49" evidence="1"/>
<sequence>VTNRFVNTIITALQAPEWETLLQRIGADAMLHLLLKTSIFVSLPNECLCQLTGEPLIYIPLANGTN</sequence>
<keyword evidence="1" id="KW-0479">Metal-binding</keyword>
<reference evidence="3" key="2">
    <citation type="submission" date="2015-01" db="EMBL/GenBank/DDBJ databases">
        <title>Evolutionary Origins and Diversification of the Mycorrhizal Mutualists.</title>
        <authorList>
            <consortium name="DOE Joint Genome Institute"/>
            <consortium name="Mycorrhizal Genomics Consortium"/>
            <person name="Kohler A."/>
            <person name="Kuo A."/>
            <person name="Nagy L.G."/>
            <person name="Floudas D."/>
            <person name="Copeland A."/>
            <person name="Barry K.W."/>
            <person name="Cichocki N."/>
            <person name="Veneault-Fourrey C."/>
            <person name="LaButti K."/>
            <person name="Lindquist E.A."/>
            <person name="Lipzen A."/>
            <person name="Lundell T."/>
            <person name="Morin E."/>
            <person name="Murat C."/>
            <person name="Riley R."/>
            <person name="Ohm R."/>
            <person name="Sun H."/>
            <person name="Tunlid A."/>
            <person name="Henrissat B."/>
            <person name="Grigoriev I.V."/>
            <person name="Hibbett D.S."/>
            <person name="Martin F."/>
        </authorList>
    </citation>
    <scope>NUCLEOTIDE SEQUENCE [LARGE SCALE GENOMIC DNA]</scope>
    <source>
        <strain evidence="3">Marx 270</strain>
    </source>
</reference>
<dbReference type="GO" id="GO:0046872">
    <property type="term" value="F:metal ion binding"/>
    <property type="evidence" value="ECO:0007669"/>
    <property type="project" value="UniProtKB-KW"/>
</dbReference>
<keyword evidence="1" id="KW-0808">Transferase</keyword>
<dbReference type="PANTHER" id="PTHR12066:SF0">
    <property type="entry name" value="TELOMERASE REVERSE TRANSCRIPTASE"/>
    <property type="match status" value="1"/>
</dbReference>
<dbReference type="InterPro" id="IPR003545">
    <property type="entry name" value="Telomerase_RT"/>
</dbReference>
<gene>
    <name evidence="2" type="ORF">M404DRAFT_83099</name>
</gene>
<dbReference type="STRING" id="870435.A0A0C3L0C0"/>
<keyword evidence="1" id="KW-0695">RNA-directed DNA polymerase</keyword>